<dbReference type="AlphaFoldDB" id="A0A8T8K375"/>
<accession>A0A8T8K375</accession>
<keyword evidence="1" id="KW-0812">Transmembrane</keyword>
<gene>
    <name evidence="2" type="ORF">HYG87_03800</name>
</gene>
<dbReference type="KEGG" id="meme:HYG87_03800"/>
<dbReference type="EMBL" id="CP058560">
    <property type="protein sequence ID" value="QUH22956.1"/>
    <property type="molecule type" value="Genomic_DNA"/>
</dbReference>
<organism evidence="2 3">
    <name type="scientific">Methanobacterium alkalithermotolerans</name>
    <dbReference type="NCBI Taxonomy" id="2731220"/>
    <lineage>
        <taxon>Archaea</taxon>
        <taxon>Methanobacteriati</taxon>
        <taxon>Methanobacteriota</taxon>
        <taxon>Methanomada group</taxon>
        <taxon>Methanobacteria</taxon>
        <taxon>Methanobacteriales</taxon>
        <taxon>Methanobacteriaceae</taxon>
        <taxon>Methanobacterium</taxon>
    </lineage>
</organism>
<evidence type="ECO:0000313" key="3">
    <source>
        <dbReference type="Proteomes" id="UP000681041"/>
    </source>
</evidence>
<dbReference type="GeneID" id="64819859"/>
<protein>
    <submittedName>
        <fullName evidence="2">Uncharacterized protein</fullName>
    </submittedName>
</protein>
<reference evidence="2" key="1">
    <citation type="submission" date="2020-07" db="EMBL/GenBank/DDBJ databases">
        <title>Methanobacterium. sp. MethCan genome.</title>
        <authorList>
            <person name="Postec A."/>
            <person name="Quemeneur M."/>
        </authorList>
    </citation>
    <scope>NUCLEOTIDE SEQUENCE</scope>
    <source>
        <strain evidence="2">MethCAN</strain>
    </source>
</reference>
<sequence length="65" mass="7301">MKRRLFYALSIGMLLGALGGGVFFVWGMIINDFNLESVIESSLQAFIVFSVLGFTLGFLIYHLEH</sequence>
<keyword evidence="1" id="KW-1133">Transmembrane helix</keyword>
<feature type="transmembrane region" description="Helical" evidence="1">
    <location>
        <begin position="42"/>
        <end position="63"/>
    </location>
</feature>
<name>A0A8T8K375_9EURY</name>
<feature type="transmembrane region" description="Helical" evidence="1">
    <location>
        <begin position="7"/>
        <end position="30"/>
    </location>
</feature>
<proteinExistence type="predicted"/>
<evidence type="ECO:0000313" key="2">
    <source>
        <dbReference type="EMBL" id="QUH22956.1"/>
    </source>
</evidence>
<dbReference type="Proteomes" id="UP000681041">
    <property type="component" value="Chromosome"/>
</dbReference>
<evidence type="ECO:0000256" key="1">
    <source>
        <dbReference type="SAM" id="Phobius"/>
    </source>
</evidence>
<keyword evidence="3" id="KW-1185">Reference proteome</keyword>
<keyword evidence="1" id="KW-0472">Membrane</keyword>
<dbReference type="RefSeq" id="WP_211533902.1">
    <property type="nucleotide sequence ID" value="NZ_CP058560.1"/>
</dbReference>